<dbReference type="RefSeq" id="WP_344696826.1">
    <property type="nucleotide sequence ID" value="NZ_BAABBR010000001.1"/>
</dbReference>
<name>A0ABP7U9Q4_9SPHN</name>
<dbReference type="InterPro" id="IPR029058">
    <property type="entry name" value="AB_hydrolase_fold"/>
</dbReference>
<dbReference type="InterPro" id="IPR022742">
    <property type="entry name" value="Hydrolase_4"/>
</dbReference>
<keyword evidence="3" id="KW-1185">Reference proteome</keyword>
<dbReference type="GO" id="GO:0016787">
    <property type="term" value="F:hydrolase activity"/>
    <property type="evidence" value="ECO:0007669"/>
    <property type="project" value="UniProtKB-KW"/>
</dbReference>
<gene>
    <name evidence="2" type="ORF">GCM10022281_18850</name>
</gene>
<reference evidence="3" key="1">
    <citation type="journal article" date="2019" name="Int. J. Syst. Evol. Microbiol.">
        <title>The Global Catalogue of Microorganisms (GCM) 10K type strain sequencing project: providing services to taxonomists for standard genome sequencing and annotation.</title>
        <authorList>
            <consortium name="The Broad Institute Genomics Platform"/>
            <consortium name="The Broad Institute Genome Sequencing Center for Infectious Disease"/>
            <person name="Wu L."/>
            <person name="Ma J."/>
        </authorList>
    </citation>
    <scope>NUCLEOTIDE SEQUENCE [LARGE SCALE GENOMIC DNA]</scope>
    <source>
        <strain evidence="3">JCM 17564</strain>
    </source>
</reference>
<feature type="domain" description="Serine aminopeptidase S33" evidence="1">
    <location>
        <begin position="72"/>
        <end position="176"/>
    </location>
</feature>
<comment type="caution">
    <text evidence="2">The sequence shown here is derived from an EMBL/GenBank/DDBJ whole genome shotgun (WGS) entry which is preliminary data.</text>
</comment>
<dbReference type="SUPFAM" id="SSF53474">
    <property type="entry name" value="alpha/beta-Hydrolases"/>
    <property type="match status" value="1"/>
</dbReference>
<evidence type="ECO:0000313" key="2">
    <source>
        <dbReference type="EMBL" id="GAA4038294.1"/>
    </source>
</evidence>
<evidence type="ECO:0000313" key="3">
    <source>
        <dbReference type="Proteomes" id="UP001424459"/>
    </source>
</evidence>
<organism evidence="2 3">
    <name type="scientific">Sphingomonas rosea</name>
    <dbReference type="NCBI Taxonomy" id="335605"/>
    <lineage>
        <taxon>Bacteria</taxon>
        <taxon>Pseudomonadati</taxon>
        <taxon>Pseudomonadota</taxon>
        <taxon>Alphaproteobacteria</taxon>
        <taxon>Sphingomonadales</taxon>
        <taxon>Sphingomonadaceae</taxon>
        <taxon>Sphingomonas</taxon>
    </lineage>
</organism>
<accession>A0ABP7U9Q4</accession>
<keyword evidence="2" id="KW-0378">Hydrolase</keyword>
<dbReference type="Proteomes" id="UP001424459">
    <property type="component" value="Unassembled WGS sequence"/>
</dbReference>
<dbReference type="PANTHER" id="PTHR12277">
    <property type="entry name" value="ALPHA/BETA HYDROLASE DOMAIN-CONTAINING PROTEIN"/>
    <property type="match status" value="1"/>
</dbReference>
<sequence length="267" mass="28463">MRLLTFLLIVLGFYAAATLLLFLEQRSFIYPAPRAREDIERLLPGLQPVELRTSDGLTLVAGYKPARAGMPTIVFFHGNGDTLRGAVAATDRLAEAGYGLLLPEYRGYGGNPGSPSEEGLVRDGQAALDWLARAQVPAARTILVGNSLGSGVATDLASTHTVAGLILISGFSSLPEVAAAHVRFFPARMLVRDRFDNAGKLPRVRAPILLLHGTEDRMIDASHGQRLAGANSRAALMLVPGTGHELAYLPQSQSAILTWLAKHHGGA</sequence>
<protein>
    <submittedName>
        <fullName evidence="2">Alpha/beta hydrolase</fullName>
    </submittedName>
</protein>
<proteinExistence type="predicted"/>
<evidence type="ECO:0000259" key="1">
    <source>
        <dbReference type="Pfam" id="PF12146"/>
    </source>
</evidence>
<dbReference type="EMBL" id="BAABBR010000001">
    <property type="protein sequence ID" value="GAA4038294.1"/>
    <property type="molecule type" value="Genomic_DNA"/>
</dbReference>
<dbReference type="Pfam" id="PF12146">
    <property type="entry name" value="Hydrolase_4"/>
    <property type="match status" value="1"/>
</dbReference>
<dbReference type="PANTHER" id="PTHR12277:SF81">
    <property type="entry name" value="PROTEIN ABHD13"/>
    <property type="match status" value="1"/>
</dbReference>
<dbReference type="Gene3D" id="3.40.50.1820">
    <property type="entry name" value="alpha/beta hydrolase"/>
    <property type="match status" value="1"/>
</dbReference>